<dbReference type="InterPro" id="IPR051531">
    <property type="entry name" value="N-acetyltransferase"/>
</dbReference>
<dbReference type="EMBL" id="JAPEUY010000017">
    <property type="protein sequence ID" value="KAJ4364457.1"/>
    <property type="molecule type" value="Genomic_DNA"/>
</dbReference>
<gene>
    <name evidence="3" type="ORF">N0V83_009051</name>
</gene>
<name>A0A9W9CIR6_9PLEO</name>
<dbReference type="OrthoDB" id="630895at2759"/>
<protein>
    <recommendedName>
        <fullName evidence="2">N-acetyltransferase domain-containing protein</fullName>
    </recommendedName>
</protein>
<dbReference type="PANTHER" id="PTHR43792:SF16">
    <property type="entry name" value="N-ACETYLTRANSFERASE DOMAIN-CONTAINING PROTEIN"/>
    <property type="match status" value="1"/>
</dbReference>
<feature type="domain" description="N-acetyltransferase" evidence="2">
    <location>
        <begin position="96"/>
        <end position="194"/>
    </location>
</feature>
<organism evidence="3 4">
    <name type="scientific">Neocucurbitaria cava</name>
    <dbReference type="NCBI Taxonomy" id="798079"/>
    <lineage>
        <taxon>Eukaryota</taxon>
        <taxon>Fungi</taxon>
        <taxon>Dikarya</taxon>
        <taxon>Ascomycota</taxon>
        <taxon>Pezizomycotina</taxon>
        <taxon>Dothideomycetes</taxon>
        <taxon>Pleosporomycetidae</taxon>
        <taxon>Pleosporales</taxon>
        <taxon>Pleosporineae</taxon>
        <taxon>Cucurbitariaceae</taxon>
        <taxon>Neocucurbitaria</taxon>
    </lineage>
</organism>
<dbReference type="Proteomes" id="UP001140560">
    <property type="component" value="Unassembled WGS sequence"/>
</dbReference>
<feature type="compositionally biased region" description="Polar residues" evidence="1">
    <location>
        <begin position="77"/>
        <end position="87"/>
    </location>
</feature>
<proteinExistence type="predicted"/>
<dbReference type="GO" id="GO:0016747">
    <property type="term" value="F:acyltransferase activity, transferring groups other than amino-acyl groups"/>
    <property type="evidence" value="ECO:0007669"/>
    <property type="project" value="InterPro"/>
</dbReference>
<reference evidence="3" key="1">
    <citation type="submission" date="2022-10" db="EMBL/GenBank/DDBJ databases">
        <title>Tapping the CABI collections for fungal endophytes: first genome assemblies for Collariella, Neodidymelliopsis, Ascochyta clinopodiicola, Didymella pomorum, Didymosphaeria variabile, Neocosmospora piperis and Neocucurbitaria cava.</title>
        <authorList>
            <person name="Hill R."/>
        </authorList>
    </citation>
    <scope>NUCLEOTIDE SEQUENCE</scope>
    <source>
        <strain evidence="3">IMI 356814</strain>
    </source>
</reference>
<feature type="compositionally biased region" description="Acidic residues" evidence="1">
    <location>
        <begin position="92"/>
        <end position="104"/>
    </location>
</feature>
<evidence type="ECO:0000313" key="3">
    <source>
        <dbReference type="EMBL" id="KAJ4364457.1"/>
    </source>
</evidence>
<dbReference type="SUPFAM" id="SSF55729">
    <property type="entry name" value="Acyl-CoA N-acyltransferases (Nat)"/>
    <property type="match status" value="1"/>
</dbReference>
<dbReference type="Pfam" id="PF13302">
    <property type="entry name" value="Acetyltransf_3"/>
    <property type="match status" value="1"/>
</dbReference>
<feature type="region of interest" description="Disordered" evidence="1">
    <location>
        <begin position="77"/>
        <end position="105"/>
    </location>
</feature>
<dbReference type="InterPro" id="IPR000182">
    <property type="entry name" value="GNAT_dom"/>
</dbReference>
<sequence>MVATEFHINTPRLVISHLDSSQDSHCDFLINLYNTEQHRALNTALPDREAARKKIDSYDLVRTLGYGRYLVSLKRQTPPLTSSSSGSALADADAEAEAEAEAEADNNIPFSERVKAYTEIGVVSLNSRQFEGAPRAPDVGYNILPAFQRKGFATEAAAALVRWFEAEKGQREFFGFCDPGNEGSKGVLRRIGFEERGVREIRGLYSNGGVIVGMVFSKGLTGSLEAYGL</sequence>
<dbReference type="AlphaFoldDB" id="A0A9W9CIR6"/>
<accession>A0A9W9CIR6</accession>
<comment type="caution">
    <text evidence="3">The sequence shown here is derived from an EMBL/GenBank/DDBJ whole genome shotgun (WGS) entry which is preliminary data.</text>
</comment>
<evidence type="ECO:0000313" key="4">
    <source>
        <dbReference type="Proteomes" id="UP001140560"/>
    </source>
</evidence>
<evidence type="ECO:0000259" key="2">
    <source>
        <dbReference type="Pfam" id="PF13302"/>
    </source>
</evidence>
<dbReference type="Gene3D" id="3.40.630.30">
    <property type="match status" value="1"/>
</dbReference>
<dbReference type="PANTHER" id="PTHR43792">
    <property type="entry name" value="GNAT FAMILY, PUTATIVE (AFU_ORTHOLOGUE AFUA_3G00765)-RELATED-RELATED"/>
    <property type="match status" value="1"/>
</dbReference>
<evidence type="ECO:0000256" key="1">
    <source>
        <dbReference type="SAM" id="MobiDB-lite"/>
    </source>
</evidence>
<keyword evidence="4" id="KW-1185">Reference proteome</keyword>
<dbReference type="InterPro" id="IPR016181">
    <property type="entry name" value="Acyl_CoA_acyltransferase"/>
</dbReference>